<evidence type="ECO:0000313" key="2">
    <source>
        <dbReference type="EMBL" id="GAA0550461.1"/>
    </source>
</evidence>
<keyword evidence="1" id="KW-1133">Transmembrane helix</keyword>
<comment type="caution">
    <text evidence="2">The sequence shown here is derived from an EMBL/GenBank/DDBJ whole genome shotgun (WGS) entry which is preliminary data.</text>
</comment>
<dbReference type="Proteomes" id="UP001501169">
    <property type="component" value="Unassembled WGS sequence"/>
</dbReference>
<evidence type="ECO:0000256" key="1">
    <source>
        <dbReference type="SAM" id="Phobius"/>
    </source>
</evidence>
<keyword evidence="1" id="KW-0812">Transmembrane</keyword>
<name>A0ABN1DRR0_9GAMM</name>
<gene>
    <name evidence="2" type="ORF">GCM10009098_17730</name>
</gene>
<organism evidence="2 3">
    <name type="scientific">Rheinheimera aquimaris</name>
    <dbReference type="NCBI Taxonomy" id="412437"/>
    <lineage>
        <taxon>Bacteria</taxon>
        <taxon>Pseudomonadati</taxon>
        <taxon>Pseudomonadota</taxon>
        <taxon>Gammaproteobacteria</taxon>
        <taxon>Chromatiales</taxon>
        <taxon>Chromatiaceae</taxon>
        <taxon>Rheinheimera</taxon>
    </lineage>
</organism>
<keyword evidence="1" id="KW-0472">Membrane</keyword>
<reference evidence="2 3" key="1">
    <citation type="journal article" date="2019" name="Int. J. Syst. Evol. Microbiol.">
        <title>The Global Catalogue of Microorganisms (GCM) 10K type strain sequencing project: providing services to taxonomists for standard genome sequencing and annotation.</title>
        <authorList>
            <consortium name="The Broad Institute Genomics Platform"/>
            <consortium name="The Broad Institute Genome Sequencing Center for Infectious Disease"/>
            <person name="Wu L."/>
            <person name="Ma J."/>
        </authorList>
    </citation>
    <scope>NUCLEOTIDE SEQUENCE [LARGE SCALE GENOMIC DNA]</scope>
    <source>
        <strain evidence="2 3">JCM 14331</strain>
    </source>
</reference>
<sequence>MNFPGIKHAKPLIMLGLFGFSIGAIFDLLFKTFPLFSGVGMLSFELALYLYLKIKYRKEPDQI</sequence>
<feature type="transmembrane region" description="Helical" evidence="1">
    <location>
        <begin position="12"/>
        <end position="29"/>
    </location>
</feature>
<proteinExistence type="predicted"/>
<protein>
    <submittedName>
        <fullName evidence="2">Uncharacterized protein</fullName>
    </submittedName>
</protein>
<accession>A0ABN1DRR0</accession>
<feature type="transmembrane region" description="Helical" evidence="1">
    <location>
        <begin position="35"/>
        <end position="52"/>
    </location>
</feature>
<dbReference type="EMBL" id="BAAAEO010000002">
    <property type="protein sequence ID" value="GAA0550461.1"/>
    <property type="molecule type" value="Genomic_DNA"/>
</dbReference>
<keyword evidence="3" id="KW-1185">Reference proteome</keyword>
<evidence type="ECO:0000313" key="3">
    <source>
        <dbReference type="Proteomes" id="UP001501169"/>
    </source>
</evidence>